<dbReference type="GO" id="GO:0004343">
    <property type="term" value="F:glucosamine 6-phosphate N-acetyltransferase activity"/>
    <property type="evidence" value="ECO:0007669"/>
    <property type="project" value="UniProtKB-UniRule"/>
</dbReference>
<keyword evidence="5" id="KW-0256">Endoplasmic reticulum</keyword>
<dbReference type="PANTHER" id="PTHR13355:SF11">
    <property type="entry name" value="GLUCOSAMINE 6-PHOSPHATE N-ACETYLTRANSFERASE"/>
    <property type="match status" value="1"/>
</dbReference>
<dbReference type="GeneID" id="37035372"/>
<dbReference type="GO" id="GO:0005789">
    <property type="term" value="C:endoplasmic reticulum membrane"/>
    <property type="evidence" value="ECO:0007669"/>
    <property type="project" value="UniProtKB-SubCell"/>
</dbReference>
<dbReference type="RefSeq" id="XP_025370985.1">
    <property type="nucleotide sequence ID" value="XM_025513502.1"/>
</dbReference>
<comment type="subcellular location">
    <subcellularLocation>
        <location evidence="1">Endomembrane system</location>
        <topology evidence="1">Peripheral membrane protein</topology>
    </subcellularLocation>
    <subcellularLocation>
        <location evidence="2">Endoplasmic reticulum membrane</location>
    </subcellularLocation>
</comment>
<dbReference type="EMBL" id="KZ819366">
    <property type="protein sequence ID" value="PWN43825.1"/>
    <property type="molecule type" value="Genomic_DNA"/>
</dbReference>
<gene>
    <name evidence="10" type="ORF">IE81DRAFT_321998</name>
</gene>
<dbReference type="Gene3D" id="3.40.630.30">
    <property type="match status" value="1"/>
</dbReference>
<dbReference type="Proteomes" id="UP000245783">
    <property type="component" value="Unassembled WGS sequence"/>
</dbReference>
<evidence type="ECO:0000256" key="8">
    <source>
        <dbReference type="RuleBase" id="RU365086"/>
    </source>
</evidence>
<dbReference type="PROSITE" id="PS51186">
    <property type="entry name" value="GNAT"/>
    <property type="match status" value="1"/>
</dbReference>
<evidence type="ECO:0000256" key="2">
    <source>
        <dbReference type="ARBA" id="ARBA00004586"/>
    </source>
</evidence>
<evidence type="ECO:0000313" key="11">
    <source>
        <dbReference type="Proteomes" id="UP000245783"/>
    </source>
</evidence>
<reference evidence="10 11" key="1">
    <citation type="journal article" date="2018" name="Mol. Biol. Evol.">
        <title>Broad Genomic Sampling Reveals a Smut Pathogenic Ancestry of the Fungal Clade Ustilaginomycotina.</title>
        <authorList>
            <person name="Kijpornyongpan T."/>
            <person name="Mondo S.J."/>
            <person name="Barry K."/>
            <person name="Sandor L."/>
            <person name="Lee J."/>
            <person name="Lipzen A."/>
            <person name="Pangilinan J."/>
            <person name="LaButti K."/>
            <person name="Hainaut M."/>
            <person name="Henrissat B."/>
            <person name="Grigoriev I.V."/>
            <person name="Spatafora J.W."/>
            <person name="Aime M.C."/>
        </authorList>
    </citation>
    <scope>NUCLEOTIDE SEQUENCE [LARGE SCALE GENOMIC DNA]</scope>
    <source>
        <strain evidence="10 11">MCA 4658</strain>
    </source>
</reference>
<accession>A0A316W831</accession>
<name>A0A316W831_9BASI</name>
<keyword evidence="7 8" id="KW-0012">Acyltransferase</keyword>
<dbReference type="EC" id="2.3.1.4" evidence="8"/>
<dbReference type="FunFam" id="3.40.630.30:FF:000048">
    <property type="entry name" value="Glucosamine 6-phosphate N-acetyltransferase"/>
    <property type="match status" value="1"/>
</dbReference>
<dbReference type="STRING" id="1522189.A0A316W831"/>
<evidence type="ECO:0000256" key="6">
    <source>
        <dbReference type="ARBA" id="ARBA00023136"/>
    </source>
</evidence>
<sequence length="179" mass="19765">MPFTPNAELDLAFDAKLIPQSVIDELPDDLHIRPLSSSDHSRGHIQVLQALTTVPDPGAQAWSDRFRLIQTASPQTYYPIVILDKQKDTIVATGTVFMERKFIRNLGDCGHIEDIAVDKNVQGKGLGKRIIQALTGISDASGAYKTILDCSEDNQPFYVKCGYKYAGVEMAKYNVPSSH</sequence>
<organism evidence="10 11">
    <name type="scientific">Ceraceosorus guamensis</name>
    <dbReference type="NCBI Taxonomy" id="1522189"/>
    <lineage>
        <taxon>Eukaryota</taxon>
        <taxon>Fungi</taxon>
        <taxon>Dikarya</taxon>
        <taxon>Basidiomycota</taxon>
        <taxon>Ustilaginomycotina</taxon>
        <taxon>Exobasidiomycetes</taxon>
        <taxon>Ceraceosorales</taxon>
        <taxon>Ceraceosoraceae</taxon>
        <taxon>Ceraceosorus</taxon>
    </lineage>
</organism>
<keyword evidence="6" id="KW-0472">Membrane</keyword>
<dbReference type="PANTHER" id="PTHR13355">
    <property type="entry name" value="GLUCOSAMINE 6-PHOSPHATE N-ACETYLTRANSFERASE"/>
    <property type="match status" value="1"/>
</dbReference>
<dbReference type="InterPro" id="IPR039143">
    <property type="entry name" value="GNPNAT1-like"/>
</dbReference>
<comment type="subunit">
    <text evidence="3">Homodimer.</text>
</comment>
<dbReference type="CDD" id="cd04301">
    <property type="entry name" value="NAT_SF"/>
    <property type="match status" value="1"/>
</dbReference>
<evidence type="ECO:0000256" key="3">
    <source>
        <dbReference type="ARBA" id="ARBA00011738"/>
    </source>
</evidence>
<dbReference type="FunCoup" id="A0A316W831">
    <property type="interactions" value="128"/>
</dbReference>
<evidence type="ECO:0000313" key="10">
    <source>
        <dbReference type="EMBL" id="PWN43825.1"/>
    </source>
</evidence>
<dbReference type="OrthoDB" id="10039976at2759"/>
<keyword evidence="11" id="KW-1185">Reference proteome</keyword>
<evidence type="ECO:0000256" key="7">
    <source>
        <dbReference type="ARBA" id="ARBA00023315"/>
    </source>
</evidence>
<evidence type="ECO:0000256" key="5">
    <source>
        <dbReference type="ARBA" id="ARBA00022824"/>
    </source>
</evidence>
<dbReference type="InParanoid" id="A0A316W831"/>
<evidence type="ECO:0000256" key="1">
    <source>
        <dbReference type="ARBA" id="ARBA00004184"/>
    </source>
</evidence>
<dbReference type="Pfam" id="PF00583">
    <property type="entry name" value="Acetyltransf_1"/>
    <property type="match status" value="1"/>
</dbReference>
<keyword evidence="4 8" id="KW-0808">Transferase</keyword>
<comment type="catalytic activity">
    <reaction evidence="8">
        <text>D-glucosamine 6-phosphate + acetyl-CoA = N-acetyl-D-glucosamine 6-phosphate + CoA + H(+)</text>
        <dbReference type="Rhea" id="RHEA:10292"/>
        <dbReference type="ChEBI" id="CHEBI:15378"/>
        <dbReference type="ChEBI" id="CHEBI:57287"/>
        <dbReference type="ChEBI" id="CHEBI:57288"/>
        <dbReference type="ChEBI" id="CHEBI:57513"/>
        <dbReference type="ChEBI" id="CHEBI:58725"/>
        <dbReference type="EC" id="2.3.1.4"/>
    </reaction>
</comment>
<dbReference type="InterPro" id="IPR016181">
    <property type="entry name" value="Acyl_CoA_acyltransferase"/>
</dbReference>
<dbReference type="SUPFAM" id="SSF55729">
    <property type="entry name" value="Acyl-CoA N-acyltransferases (Nat)"/>
    <property type="match status" value="1"/>
</dbReference>
<comment type="similarity">
    <text evidence="8">Belongs to the acetyltransferase family. GNA1 subfamily.</text>
</comment>
<dbReference type="UniPathway" id="UPA00113">
    <property type="reaction ID" value="UER00529"/>
</dbReference>
<dbReference type="AlphaFoldDB" id="A0A316W831"/>
<feature type="domain" description="N-acetyltransferase" evidence="9">
    <location>
        <begin position="30"/>
        <end position="179"/>
    </location>
</feature>
<dbReference type="GO" id="GO:0006048">
    <property type="term" value="P:UDP-N-acetylglucosamine biosynthetic process"/>
    <property type="evidence" value="ECO:0007669"/>
    <property type="project" value="UniProtKB-UniRule"/>
</dbReference>
<protein>
    <recommendedName>
        <fullName evidence="8">Glucosamine 6-phosphate N-acetyltransferase</fullName>
        <ecNumber evidence="8">2.3.1.4</ecNumber>
    </recommendedName>
</protein>
<evidence type="ECO:0000259" key="9">
    <source>
        <dbReference type="PROSITE" id="PS51186"/>
    </source>
</evidence>
<evidence type="ECO:0000256" key="4">
    <source>
        <dbReference type="ARBA" id="ARBA00022679"/>
    </source>
</evidence>
<proteinExistence type="inferred from homology"/>
<dbReference type="InterPro" id="IPR000182">
    <property type="entry name" value="GNAT_dom"/>
</dbReference>
<comment type="pathway">
    <text evidence="8">Nucleotide-sugar biosynthesis; UDP-N-acetyl-alpha-D-glucosamine biosynthesis; N-acetyl-alpha-D-glucosamine 1-phosphate from alpha-D-glucosamine 6-phosphate (route I): step 1/2.</text>
</comment>